<dbReference type="EMBL" id="QSFT01000005">
    <property type="protein sequence ID" value="RHA77693.1"/>
    <property type="molecule type" value="Genomic_DNA"/>
</dbReference>
<keyword evidence="5 12" id="KW-0732">Signal</keyword>
<dbReference type="PANTHER" id="PTHR30069">
    <property type="entry name" value="TONB-DEPENDENT OUTER MEMBRANE RECEPTOR"/>
    <property type="match status" value="1"/>
</dbReference>
<evidence type="ECO:0000256" key="4">
    <source>
        <dbReference type="ARBA" id="ARBA00022692"/>
    </source>
</evidence>
<evidence type="ECO:0000259" key="13">
    <source>
        <dbReference type="Pfam" id="PF00593"/>
    </source>
</evidence>
<evidence type="ECO:0000256" key="10">
    <source>
        <dbReference type="PROSITE-ProRule" id="PRU01360"/>
    </source>
</evidence>
<dbReference type="GO" id="GO:0009279">
    <property type="term" value="C:cell outer membrane"/>
    <property type="evidence" value="ECO:0007669"/>
    <property type="project" value="UniProtKB-SubCell"/>
</dbReference>
<keyword evidence="2 10" id="KW-0813">Transport</keyword>
<gene>
    <name evidence="15" type="ORF">DW921_03455</name>
</gene>
<dbReference type="GO" id="GO:0044718">
    <property type="term" value="P:siderophore transmembrane transport"/>
    <property type="evidence" value="ECO:0007669"/>
    <property type="project" value="TreeGrafter"/>
</dbReference>
<dbReference type="SUPFAM" id="SSF56935">
    <property type="entry name" value="Porins"/>
    <property type="match status" value="1"/>
</dbReference>
<protein>
    <submittedName>
        <fullName evidence="15">TonB-dependent receptor</fullName>
    </submittedName>
</protein>
<evidence type="ECO:0000256" key="8">
    <source>
        <dbReference type="ARBA" id="ARBA00023170"/>
    </source>
</evidence>
<evidence type="ECO:0000256" key="11">
    <source>
        <dbReference type="RuleBase" id="RU003357"/>
    </source>
</evidence>
<dbReference type="PROSITE" id="PS52016">
    <property type="entry name" value="TONB_DEPENDENT_REC_3"/>
    <property type="match status" value="1"/>
</dbReference>
<evidence type="ECO:0000313" key="16">
    <source>
        <dbReference type="Proteomes" id="UP000283855"/>
    </source>
</evidence>
<dbReference type="Proteomes" id="UP000283855">
    <property type="component" value="Unassembled WGS sequence"/>
</dbReference>
<keyword evidence="7 10" id="KW-0472">Membrane</keyword>
<dbReference type="InterPro" id="IPR008969">
    <property type="entry name" value="CarboxyPept-like_regulatory"/>
</dbReference>
<feature type="domain" description="TonB-dependent receptor-like beta-barrel" evidence="13">
    <location>
        <begin position="246"/>
        <end position="688"/>
    </location>
</feature>
<feature type="chain" id="PRO_5019407886" evidence="12">
    <location>
        <begin position="24"/>
        <end position="720"/>
    </location>
</feature>
<keyword evidence="8 15" id="KW-0675">Receptor</keyword>
<dbReference type="InterPro" id="IPR036942">
    <property type="entry name" value="Beta-barrel_TonB_sf"/>
</dbReference>
<sequence>MQFILKILYMLLLGCLSIIPAAAQRNLSGIVCDSNGEPLIGATVSVEGRKGLGAVTDLSGKYQLRLPEKHQTYILKVRFVGYVTESRSISPQDRTADFRLKEDAIGMETVVVTGTRTPKRLKEVPVITRVITLDDIRKTDATNIVDVLEMEMPAIETSYSMDMQPSLNIQGFSGNAVLFLVDGERLAGETMNDVDFSRLNMDNVERVEIVRGAASSIYGSNAVGGVINLIPRTSAEPWTANVNARYGAYDNQRYGTTVSFRAGNFNNSFNLQRLSQGRIEYFNPDTEGDKGSYDSMDPTASWNFKDRLTFTPNNQLKLTANVGYYYRERERSSSEDNRYRDFTGGLKGRYLFSKGQSLEVSYTFDQYDKSDFDKVKRSDVRDYSNVQNSFRALYNHTFNGKHILTVGGDYLYDYLASYMFSGGETYRQYTADAFAQFDWNPNRHFNAVASARYDYYSEAKAQNFSPQLNLMYKLRNCSLRGSYAVGFRAPTLKEMYSAFDMGSIWWIYGNEHLKPEKSHNFSLSAEYFKSRYNLTVTGYYNLVNDRIDVQWDPSLENGKGAMMYTNIRKMKMAGANVDAAAKYPCGLEIRLSYAYTYQSEKYNQYVSTARPHAGTARFSYGKEWKKYGFNVTLSGRLLSKLTTLVYNDTSDPSKGSSQETYPAYTMWKLNLTQNIYKGIHVTLTADNLFNYRPSYYYFNSPYTTGTTLAAGVSVDLDRLF</sequence>
<evidence type="ECO:0000313" key="15">
    <source>
        <dbReference type="EMBL" id="RHA77693.1"/>
    </source>
</evidence>
<evidence type="ECO:0000256" key="5">
    <source>
        <dbReference type="ARBA" id="ARBA00022729"/>
    </source>
</evidence>
<comment type="caution">
    <text evidence="15">The sequence shown here is derived from an EMBL/GenBank/DDBJ whole genome shotgun (WGS) entry which is preliminary data.</text>
</comment>
<reference evidence="15 16" key="1">
    <citation type="submission" date="2018-08" db="EMBL/GenBank/DDBJ databases">
        <title>A genome reference for cultivated species of the human gut microbiota.</title>
        <authorList>
            <person name="Zou Y."/>
            <person name="Xue W."/>
            <person name="Luo G."/>
        </authorList>
    </citation>
    <scope>NUCLEOTIDE SEQUENCE [LARGE SCALE GENOMIC DNA]</scope>
    <source>
        <strain evidence="15 16">AM42-38</strain>
    </source>
</reference>
<evidence type="ECO:0000259" key="14">
    <source>
        <dbReference type="Pfam" id="PF07715"/>
    </source>
</evidence>
<dbReference type="PANTHER" id="PTHR30069:SF29">
    <property type="entry name" value="HEMOGLOBIN AND HEMOGLOBIN-HAPTOGLOBIN-BINDING PROTEIN 1-RELATED"/>
    <property type="match status" value="1"/>
</dbReference>
<dbReference type="InterPro" id="IPR039426">
    <property type="entry name" value="TonB-dep_rcpt-like"/>
</dbReference>
<evidence type="ECO:0000256" key="1">
    <source>
        <dbReference type="ARBA" id="ARBA00004571"/>
    </source>
</evidence>
<organism evidence="15 16">
    <name type="scientific">Phocaeicola coprophilus</name>
    <dbReference type="NCBI Taxonomy" id="387090"/>
    <lineage>
        <taxon>Bacteria</taxon>
        <taxon>Pseudomonadati</taxon>
        <taxon>Bacteroidota</taxon>
        <taxon>Bacteroidia</taxon>
        <taxon>Bacteroidales</taxon>
        <taxon>Bacteroidaceae</taxon>
        <taxon>Phocaeicola</taxon>
    </lineage>
</organism>
<dbReference type="Pfam" id="PF07715">
    <property type="entry name" value="Plug"/>
    <property type="match status" value="1"/>
</dbReference>
<dbReference type="AlphaFoldDB" id="A0A413T309"/>
<dbReference type="CDD" id="cd01347">
    <property type="entry name" value="ligand_gated_channel"/>
    <property type="match status" value="1"/>
</dbReference>
<evidence type="ECO:0000256" key="3">
    <source>
        <dbReference type="ARBA" id="ARBA00022452"/>
    </source>
</evidence>
<evidence type="ECO:0000256" key="12">
    <source>
        <dbReference type="SAM" id="SignalP"/>
    </source>
</evidence>
<dbReference type="Gene3D" id="2.40.170.20">
    <property type="entry name" value="TonB-dependent receptor, beta-barrel domain"/>
    <property type="match status" value="1"/>
</dbReference>
<evidence type="ECO:0000256" key="9">
    <source>
        <dbReference type="ARBA" id="ARBA00023237"/>
    </source>
</evidence>
<dbReference type="InterPro" id="IPR037066">
    <property type="entry name" value="Plug_dom_sf"/>
</dbReference>
<dbReference type="Pfam" id="PF13715">
    <property type="entry name" value="CarbopepD_reg_2"/>
    <property type="match status" value="1"/>
</dbReference>
<name>A0A413T309_9BACT</name>
<dbReference type="RefSeq" id="WP_118400027.1">
    <property type="nucleotide sequence ID" value="NZ_CABJGD010000005.1"/>
</dbReference>
<dbReference type="Pfam" id="PF00593">
    <property type="entry name" value="TonB_dep_Rec_b-barrel"/>
    <property type="match status" value="1"/>
</dbReference>
<comment type="subcellular location">
    <subcellularLocation>
        <location evidence="1 10">Cell outer membrane</location>
        <topology evidence="1 10">Multi-pass membrane protein</topology>
    </subcellularLocation>
</comment>
<dbReference type="GO" id="GO:0015344">
    <property type="term" value="F:siderophore uptake transmembrane transporter activity"/>
    <property type="evidence" value="ECO:0007669"/>
    <property type="project" value="TreeGrafter"/>
</dbReference>
<dbReference type="SUPFAM" id="SSF49464">
    <property type="entry name" value="Carboxypeptidase regulatory domain-like"/>
    <property type="match status" value="1"/>
</dbReference>
<comment type="similarity">
    <text evidence="10 11">Belongs to the TonB-dependent receptor family.</text>
</comment>
<evidence type="ECO:0000256" key="6">
    <source>
        <dbReference type="ARBA" id="ARBA00023077"/>
    </source>
</evidence>
<proteinExistence type="inferred from homology"/>
<keyword evidence="9 10" id="KW-0998">Cell outer membrane</keyword>
<accession>A0A413T309</accession>
<feature type="domain" description="TonB-dependent receptor plug" evidence="14">
    <location>
        <begin position="121"/>
        <end position="226"/>
    </location>
</feature>
<keyword evidence="4 10" id="KW-0812">Transmembrane</keyword>
<dbReference type="Gene3D" id="2.60.40.1120">
    <property type="entry name" value="Carboxypeptidase-like, regulatory domain"/>
    <property type="match status" value="1"/>
</dbReference>
<feature type="signal peptide" evidence="12">
    <location>
        <begin position="1"/>
        <end position="23"/>
    </location>
</feature>
<keyword evidence="3 10" id="KW-1134">Transmembrane beta strand</keyword>
<dbReference type="InterPro" id="IPR000531">
    <property type="entry name" value="Beta-barrel_TonB"/>
</dbReference>
<dbReference type="InterPro" id="IPR012910">
    <property type="entry name" value="Plug_dom"/>
</dbReference>
<dbReference type="Gene3D" id="2.170.130.10">
    <property type="entry name" value="TonB-dependent receptor, plug domain"/>
    <property type="match status" value="1"/>
</dbReference>
<evidence type="ECO:0000256" key="7">
    <source>
        <dbReference type="ARBA" id="ARBA00023136"/>
    </source>
</evidence>
<evidence type="ECO:0000256" key="2">
    <source>
        <dbReference type="ARBA" id="ARBA00022448"/>
    </source>
</evidence>
<keyword evidence="6 11" id="KW-0798">TonB box</keyword>